<reference evidence="12 13" key="1">
    <citation type="journal article" date="2011" name="Proc. Natl. Acad. Sci. U.S.A.">
        <title>Genome and transcriptome analyses of the mountain pine beetle-fungal symbiont Grosmannia clavigera, a lodgepole pine pathogen.</title>
        <authorList>
            <person name="DiGuistini S."/>
            <person name="Wang Y."/>
            <person name="Liao N.Y."/>
            <person name="Taylor G."/>
            <person name="Tanguay P."/>
            <person name="Feau N."/>
            <person name="Henrissat B."/>
            <person name="Chan S.K."/>
            <person name="Hesse-Orce U."/>
            <person name="Alamouti S.M."/>
            <person name="Tsui C.K.M."/>
            <person name="Docking R.T."/>
            <person name="Levasseur A."/>
            <person name="Haridas S."/>
            <person name="Robertson G."/>
            <person name="Birol I."/>
            <person name="Holt R.A."/>
            <person name="Marra M.A."/>
            <person name="Hamelin R.C."/>
            <person name="Hirst M."/>
            <person name="Jones S.J.M."/>
            <person name="Bohlmann J."/>
            <person name="Breuil C."/>
        </authorList>
    </citation>
    <scope>NUCLEOTIDE SEQUENCE [LARGE SCALE GENOMIC DNA]</scope>
    <source>
        <strain evidence="13">kw1407 / UAMH 11150</strain>
    </source>
</reference>
<keyword evidence="3" id="KW-0964">Secreted</keyword>
<dbReference type="OrthoDB" id="2268901at2759"/>
<evidence type="ECO:0000256" key="6">
    <source>
        <dbReference type="ARBA" id="ARBA00023157"/>
    </source>
</evidence>
<evidence type="ECO:0000256" key="4">
    <source>
        <dbReference type="ARBA" id="ARBA00022729"/>
    </source>
</evidence>
<feature type="signal peptide" evidence="11">
    <location>
        <begin position="1"/>
        <end position="18"/>
    </location>
</feature>
<gene>
    <name evidence="12" type="ORF">CMQ_2976</name>
</gene>
<dbReference type="Proteomes" id="UP000007796">
    <property type="component" value="Unassembled WGS sequence"/>
</dbReference>
<proteinExistence type="inferred from homology"/>
<evidence type="ECO:0000256" key="10">
    <source>
        <dbReference type="RuleBase" id="RU361169"/>
    </source>
</evidence>
<evidence type="ECO:0000256" key="2">
    <source>
        <dbReference type="ARBA" id="ARBA00008834"/>
    </source>
</evidence>
<keyword evidence="6" id="KW-1015">Disulfide bond</keyword>
<evidence type="ECO:0000313" key="12">
    <source>
        <dbReference type="EMBL" id="EFX03047.1"/>
    </source>
</evidence>
<dbReference type="GO" id="GO:0071555">
    <property type="term" value="P:cell wall organization"/>
    <property type="evidence" value="ECO:0007669"/>
    <property type="project" value="UniProtKB-KW"/>
</dbReference>
<evidence type="ECO:0000256" key="7">
    <source>
        <dbReference type="ARBA" id="ARBA00023180"/>
    </source>
</evidence>
<dbReference type="eggNOG" id="ENOG502R2FT">
    <property type="taxonomic scope" value="Eukaryota"/>
</dbReference>
<evidence type="ECO:0000256" key="11">
    <source>
        <dbReference type="SAM" id="SignalP"/>
    </source>
</evidence>
<keyword evidence="13" id="KW-1185">Reference proteome</keyword>
<evidence type="ECO:0000256" key="8">
    <source>
        <dbReference type="ARBA" id="ARBA00023295"/>
    </source>
</evidence>
<dbReference type="GO" id="GO:0004650">
    <property type="term" value="F:polygalacturonase activity"/>
    <property type="evidence" value="ECO:0007669"/>
    <property type="project" value="InterPro"/>
</dbReference>
<dbReference type="GeneID" id="25976024"/>
<evidence type="ECO:0000256" key="9">
    <source>
        <dbReference type="ARBA" id="ARBA00023316"/>
    </source>
</evidence>
<dbReference type="AlphaFoldDB" id="F0XH57"/>
<keyword evidence="5 10" id="KW-0378">Hydrolase</keyword>
<name>F0XH57_GROCL</name>
<dbReference type="SUPFAM" id="SSF51126">
    <property type="entry name" value="Pectin lyase-like"/>
    <property type="match status" value="1"/>
</dbReference>
<sequence>MSVRALLASALLAAGSMAQLTGSVGPLTTSAQKAAVKVCNILDYGGVASVDTDNGAAITAAWSACASGGQVYIPAGDYGLATWVSLKHGTGVSINIEGTIHRTGTGGGNMIFIQLSTDLEIYSATSTGAIQALGYEFHKNGEYGARILRLYKTSNFSIHDIALVDSPQFHLTLDTCTSGEVYNTVIHGGYEGGLDGIDVSGSNIWIHDVEVSNKDECVTVKNPSSNLLIESVHCNWSGGCGMGSLPTGTNIHDIEYRNIYTHHSNNMYMIKSNGGDGTVYNLALNNFIGHTNAYMLLMDTAWSKQAVGSGNGVVYHDISVNEWHGTAQNGVQRAPVRLLCPALAPCYDVNITNFSVSSEAASKELYICQNAYGEGACLKELEAGATSATASYAATTHPRTVASPAFATMANELASGFDISSPIPIPTIPASFFPGIAPKPSAFGSWSGRWNTGFKGKKAE</sequence>
<protein>
    <submittedName>
        <fullName evidence="12">Rhamnogalacturonase a</fullName>
    </submittedName>
</protein>
<keyword evidence="8 10" id="KW-0326">Glycosidase</keyword>
<dbReference type="Gene3D" id="2.160.20.10">
    <property type="entry name" value="Single-stranded right-handed beta-helix, Pectin lyase-like"/>
    <property type="match status" value="1"/>
</dbReference>
<dbReference type="EMBL" id="GL629769">
    <property type="protein sequence ID" value="EFX03047.1"/>
    <property type="molecule type" value="Genomic_DNA"/>
</dbReference>
<comment type="subcellular location">
    <subcellularLocation>
        <location evidence="1">Secreted</location>
    </subcellularLocation>
</comment>
<dbReference type="InterPro" id="IPR000743">
    <property type="entry name" value="Glyco_hydro_28"/>
</dbReference>
<dbReference type="STRING" id="655863.F0XH57"/>
<evidence type="ECO:0000313" key="13">
    <source>
        <dbReference type="Proteomes" id="UP000007796"/>
    </source>
</evidence>
<evidence type="ECO:0000256" key="3">
    <source>
        <dbReference type="ARBA" id="ARBA00022525"/>
    </source>
</evidence>
<feature type="chain" id="PRO_5003260622" evidence="11">
    <location>
        <begin position="19"/>
        <end position="460"/>
    </location>
</feature>
<evidence type="ECO:0000256" key="5">
    <source>
        <dbReference type="ARBA" id="ARBA00022801"/>
    </source>
</evidence>
<dbReference type="InterPro" id="IPR011050">
    <property type="entry name" value="Pectin_lyase_fold/virulence"/>
</dbReference>
<keyword evidence="9" id="KW-0961">Cell wall biogenesis/degradation</keyword>
<dbReference type="GO" id="GO:0046576">
    <property type="term" value="F:rhamnogalacturonan alpha-L-rhamnopyranosyl-(1-&gt;4)-alpha-D-galactopyranosyluronide lyase activity"/>
    <property type="evidence" value="ECO:0007669"/>
    <property type="project" value="UniProtKB-ARBA"/>
</dbReference>
<dbReference type="RefSeq" id="XP_014172529.1">
    <property type="nucleotide sequence ID" value="XM_014317054.1"/>
</dbReference>
<organism evidence="13">
    <name type="scientific">Grosmannia clavigera (strain kw1407 / UAMH 11150)</name>
    <name type="common">Blue stain fungus</name>
    <name type="synonym">Graphiocladiella clavigera</name>
    <dbReference type="NCBI Taxonomy" id="655863"/>
    <lineage>
        <taxon>Eukaryota</taxon>
        <taxon>Fungi</taxon>
        <taxon>Dikarya</taxon>
        <taxon>Ascomycota</taxon>
        <taxon>Pezizomycotina</taxon>
        <taxon>Sordariomycetes</taxon>
        <taxon>Sordariomycetidae</taxon>
        <taxon>Ophiostomatales</taxon>
        <taxon>Ophiostomataceae</taxon>
        <taxon>Leptographium</taxon>
    </lineage>
</organism>
<dbReference type="GO" id="GO:0005975">
    <property type="term" value="P:carbohydrate metabolic process"/>
    <property type="evidence" value="ECO:0007669"/>
    <property type="project" value="InterPro"/>
</dbReference>
<dbReference type="HOGENOM" id="CLU_016031_7_2_1"/>
<dbReference type="GO" id="GO:0005576">
    <property type="term" value="C:extracellular region"/>
    <property type="evidence" value="ECO:0007669"/>
    <property type="project" value="UniProtKB-SubCell"/>
</dbReference>
<comment type="similarity">
    <text evidence="2 10">Belongs to the glycosyl hydrolase 28 family.</text>
</comment>
<accession>F0XH57</accession>
<keyword evidence="7" id="KW-0325">Glycoprotein</keyword>
<dbReference type="PANTHER" id="PTHR31736:SF19">
    <property type="entry name" value="PECTIN LYASE SUPERFAMILY PROTEIN-RELATED"/>
    <property type="match status" value="1"/>
</dbReference>
<keyword evidence="4 11" id="KW-0732">Signal</keyword>
<dbReference type="InParanoid" id="F0XH57"/>
<dbReference type="Pfam" id="PF00295">
    <property type="entry name" value="Glyco_hydro_28"/>
    <property type="match status" value="1"/>
</dbReference>
<dbReference type="PANTHER" id="PTHR31736">
    <property type="match status" value="1"/>
</dbReference>
<evidence type="ECO:0000256" key="1">
    <source>
        <dbReference type="ARBA" id="ARBA00004613"/>
    </source>
</evidence>
<dbReference type="InterPro" id="IPR012334">
    <property type="entry name" value="Pectin_lyas_fold"/>
</dbReference>